<protein>
    <submittedName>
        <fullName evidence="3">Proline iminopeptidase</fullName>
    </submittedName>
</protein>
<dbReference type="PANTHER" id="PTHR43798:SF31">
    <property type="entry name" value="AB HYDROLASE SUPERFAMILY PROTEIN YCLE"/>
    <property type="match status" value="1"/>
</dbReference>
<evidence type="ECO:0000256" key="1">
    <source>
        <dbReference type="ARBA" id="ARBA00022801"/>
    </source>
</evidence>
<name>A0A1G8ZBD4_9STAP</name>
<feature type="domain" description="AB hydrolase-1" evidence="2">
    <location>
        <begin position="41"/>
        <end position="260"/>
    </location>
</feature>
<organism evidence="3 4">
    <name type="scientific">Jeotgalicoccus aerolatus</name>
    <dbReference type="NCBI Taxonomy" id="709510"/>
    <lineage>
        <taxon>Bacteria</taxon>
        <taxon>Bacillati</taxon>
        <taxon>Bacillota</taxon>
        <taxon>Bacilli</taxon>
        <taxon>Bacillales</taxon>
        <taxon>Staphylococcaceae</taxon>
        <taxon>Jeotgalicoccus</taxon>
    </lineage>
</organism>
<keyword evidence="1" id="KW-0378">Hydrolase</keyword>
<evidence type="ECO:0000259" key="2">
    <source>
        <dbReference type="Pfam" id="PF00561"/>
    </source>
</evidence>
<dbReference type="GO" id="GO:0016020">
    <property type="term" value="C:membrane"/>
    <property type="evidence" value="ECO:0007669"/>
    <property type="project" value="TreeGrafter"/>
</dbReference>
<gene>
    <name evidence="3" type="ORF">SAMN05216187_10513</name>
</gene>
<dbReference type="SUPFAM" id="SSF53474">
    <property type="entry name" value="alpha/beta-Hydrolases"/>
    <property type="match status" value="1"/>
</dbReference>
<dbReference type="AlphaFoldDB" id="A0A1G8ZBD4"/>
<dbReference type="Proteomes" id="UP000242700">
    <property type="component" value="Unassembled WGS sequence"/>
</dbReference>
<accession>A0A1G8ZBD4</accession>
<evidence type="ECO:0000313" key="3">
    <source>
        <dbReference type="EMBL" id="SDK12379.1"/>
    </source>
</evidence>
<dbReference type="Gene3D" id="3.40.50.1820">
    <property type="entry name" value="alpha/beta hydrolase"/>
    <property type="match status" value="1"/>
</dbReference>
<dbReference type="EMBL" id="FNFI01000005">
    <property type="protein sequence ID" value="SDK12379.1"/>
    <property type="molecule type" value="Genomic_DNA"/>
</dbReference>
<dbReference type="RefSeq" id="WP_092596842.1">
    <property type="nucleotide sequence ID" value="NZ_FNFI01000005.1"/>
</dbReference>
<reference evidence="4" key="1">
    <citation type="submission" date="2016-10" db="EMBL/GenBank/DDBJ databases">
        <authorList>
            <person name="Varghese N."/>
            <person name="Submissions S."/>
        </authorList>
    </citation>
    <scope>NUCLEOTIDE SEQUENCE [LARGE SCALE GENOMIC DNA]</scope>
    <source>
        <strain evidence="4">CGMCC 1.8911</strain>
    </source>
</reference>
<dbReference type="GO" id="GO:0016787">
    <property type="term" value="F:hydrolase activity"/>
    <property type="evidence" value="ECO:0007669"/>
    <property type="project" value="UniProtKB-KW"/>
</dbReference>
<dbReference type="Gene3D" id="6.10.140.700">
    <property type="match status" value="1"/>
</dbReference>
<proteinExistence type="predicted"/>
<dbReference type="STRING" id="586411.SAMN05216187_10513"/>
<dbReference type="InterPro" id="IPR000073">
    <property type="entry name" value="AB_hydrolase_1"/>
</dbReference>
<dbReference type="PANTHER" id="PTHR43798">
    <property type="entry name" value="MONOACYLGLYCEROL LIPASE"/>
    <property type="match status" value="1"/>
</dbReference>
<dbReference type="InterPro" id="IPR029058">
    <property type="entry name" value="AB_hydrolase_fold"/>
</dbReference>
<dbReference type="Pfam" id="PF00561">
    <property type="entry name" value="Abhydrolase_1"/>
    <property type="match status" value="1"/>
</dbReference>
<dbReference type="OrthoDB" id="9796770at2"/>
<sequence length="277" mass="32076">MFETKLVESARGIFEVFTYGQGEPLAYTHLYSEYNSNGDIMSQQLSNHYKVYVINLRGAGQSDDQTEDYTYSMDDAIHDLEAIRKALDLEKWTFAGNSTGGFLALKYAVMYPESLTKIIAGGLCASGEYMNHPDSIYCAKNPNNQRMKDIFKEMRSPEATSEERNELAKEWIMMSLYRKDAYYDMLKRKNSGRTLMFKIDYFTEELKEYDVRDELKQSAVRAYIYCGRHDAQCPYVFSKEAADLMPNATLETFEYSNHVPDIEEEDKFKKFIESTVS</sequence>
<dbReference type="PRINTS" id="PR00111">
    <property type="entry name" value="ABHYDROLASE"/>
</dbReference>
<dbReference type="InterPro" id="IPR050266">
    <property type="entry name" value="AB_hydrolase_sf"/>
</dbReference>
<evidence type="ECO:0000313" key="4">
    <source>
        <dbReference type="Proteomes" id="UP000242700"/>
    </source>
</evidence>